<accession>A6HAE5</accession>
<organism evidence="1 2">
    <name type="scientific">Rattus norvegicus</name>
    <name type="common">Rat</name>
    <dbReference type="NCBI Taxonomy" id="10116"/>
    <lineage>
        <taxon>Eukaryota</taxon>
        <taxon>Metazoa</taxon>
        <taxon>Chordata</taxon>
        <taxon>Craniata</taxon>
        <taxon>Vertebrata</taxon>
        <taxon>Euteleostomi</taxon>
        <taxon>Mammalia</taxon>
        <taxon>Eutheria</taxon>
        <taxon>Euarchontoglires</taxon>
        <taxon>Glires</taxon>
        <taxon>Rodentia</taxon>
        <taxon>Myomorpha</taxon>
        <taxon>Muroidea</taxon>
        <taxon>Muridae</taxon>
        <taxon>Murinae</taxon>
        <taxon>Rattus</taxon>
    </lineage>
</organism>
<reference evidence="2" key="1">
    <citation type="submission" date="2005-09" db="EMBL/GenBank/DDBJ databases">
        <authorList>
            <person name="Mural R.J."/>
            <person name="Li P.W."/>
            <person name="Adams M.D."/>
            <person name="Amanatides P.G."/>
            <person name="Baden-Tillson H."/>
            <person name="Barnstead M."/>
            <person name="Chin S.H."/>
            <person name="Dew I."/>
            <person name="Evans C.A."/>
            <person name="Ferriera S."/>
            <person name="Flanigan M."/>
            <person name="Fosler C."/>
            <person name="Glodek A."/>
            <person name="Gu Z."/>
            <person name="Holt R.A."/>
            <person name="Jennings D."/>
            <person name="Kraft C.L."/>
            <person name="Lu F."/>
            <person name="Nguyen T."/>
            <person name="Nusskern D.R."/>
            <person name="Pfannkoch C.M."/>
            <person name="Sitter C."/>
            <person name="Sutton G.G."/>
            <person name="Venter J.C."/>
            <person name="Wang Z."/>
            <person name="Woodage T."/>
            <person name="Zheng X.H."/>
            <person name="Zhong F."/>
        </authorList>
    </citation>
    <scope>NUCLEOTIDE SEQUENCE [LARGE SCALE GENOMIC DNA]</scope>
    <source>
        <strain>BN</strain>
        <strain evidence="2">Sprague-Dawley</strain>
    </source>
</reference>
<dbReference type="AlphaFoldDB" id="A6HAE5"/>
<sequence length="45" mass="5256">MPHLQLPWNASSTKKETFYFTCYPNVLEDCTTHQVAVKKSLLRND</sequence>
<evidence type="ECO:0000313" key="1">
    <source>
        <dbReference type="EMBL" id="EDM02999.1"/>
    </source>
</evidence>
<dbReference type="EMBL" id="CH473947">
    <property type="protein sequence ID" value="EDM02999.1"/>
    <property type="molecule type" value="Genomic_DNA"/>
</dbReference>
<proteinExistence type="predicted"/>
<evidence type="ECO:0000313" key="2">
    <source>
        <dbReference type="Proteomes" id="UP000234681"/>
    </source>
</evidence>
<dbReference type="Proteomes" id="UP000234681">
    <property type="component" value="Chromosome 6"/>
</dbReference>
<gene>
    <name evidence="1" type="ORF">rCG_61339</name>
</gene>
<name>A6HAE5_RAT</name>
<protein>
    <submittedName>
        <fullName evidence="1">RCG61339, isoform CRA_a</fullName>
    </submittedName>
</protein>